<dbReference type="CDD" id="cd07781">
    <property type="entry name" value="ASKHA_NBD_FGGY_L-RBK"/>
    <property type="match status" value="1"/>
</dbReference>
<keyword evidence="2" id="KW-0547">Nucleotide-binding</keyword>
<dbReference type="OrthoDB" id="9805576at2"/>
<keyword evidence="3 7" id="KW-0418">Kinase</keyword>
<keyword evidence="1 7" id="KW-0808">Transferase</keyword>
<evidence type="ECO:0000259" key="9">
    <source>
        <dbReference type="Pfam" id="PF02782"/>
    </source>
</evidence>
<dbReference type="EC" id="2.7.1.16" evidence="10"/>
<dbReference type="InterPro" id="IPR018485">
    <property type="entry name" value="FGGY_C"/>
</dbReference>
<evidence type="ECO:0000256" key="6">
    <source>
        <dbReference type="ARBA" id="ARBA00023277"/>
    </source>
</evidence>
<evidence type="ECO:0000256" key="2">
    <source>
        <dbReference type="ARBA" id="ARBA00022741"/>
    </source>
</evidence>
<name>A0A517YUH6_9BACT</name>
<evidence type="ECO:0000256" key="4">
    <source>
        <dbReference type="ARBA" id="ARBA00022840"/>
    </source>
</evidence>
<dbReference type="PANTHER" id="PTHR43435:SF4">
    <property type="entry name" value="FGGY CARBOHYDRATE KINASE DOMAIN-CONTAINING PROTEIN"/>
    <property type="match status" value="1"/>
</dbReference>
<dbReference type="Gene3D" id="3.30.420.40">
    <property type="match status" value="2"/>
</dbReference>
<evidence type="ECO:0000256" key="5">
    <source>
        <dbReference type="ARBA" id="ARBA00022935"/>
    </source>
</evidence>
<keyword evidence="4" id="KW-0067">ATP-binding</keyword>
<evidence type="ECO:0000256" key="7">
    <source>
        <dbReference type="RuleBase" id="RU003733"/>
    </source>
</evidence>
<dbReference type="GO" id="GO:0019150">
    <property type="term" value="F:D-ribulokinase activity"/>
    <property type="evidence" value="ECO:0007669"/>
    <property type="project" value="TreeGrafter"/>
</dbReference>
<evidence type="ECO:0000313" key="10">
    <source>
        <dbReference type="EMBL" id="QDU33866.1"/>
    </source>
</evidence>
<reference evidence="10 11" key="1">
    <citation type="submission" date="2019-02" db="EMBL/GenBank/DDBJ databases">
        <title>Deep-cultivation of Planctomycetes and their phenomic and genomic characterization uncovers novel biology.</title>
        <authorList>
            <person name="Wiegand S."/>
            <person name="Jogler M."/>
            <person name="Boedeker C."/>
            <person name="Pinto D."/>
            <person name="Vollmers J."/>
            <person name="Rivas-Marin E."/>
            <person name="Kohn T."/>
            <person name="Peeters S.H."/>
            <person name="Heuer A."/>
            <person name="Rast P."/>
            <person name="Oberbeckmann S."/>
            <person name="Bunk B."/>
            <person name="Jeske O."/>
            <person name="Meyerdierks A."/>
            <person name="Storesund J.E."/>
            <person name="Kallscheuer N."/>
            <person name="Luecker S."/>
            <person name="Lage O.M."/>
            <person name="Pohl T."/>
            <person name="Merkel B.J."/>
            <person name="Hornburger P."/>
            <person name="Mueller R.-W."/>
            <person name="Bruemmer F."/>
            <person name="Labrenz M."/>
            <person name="Spormann A.M."/>
            <person name="Op den Camp H."/>
            <person name="Overmann J."/>
            <person name="Amann R."/>
            <person name="Jetten M.S.M."/>
            <person name="Mascher T."/>
            <person name="Medema M.H."/>
            <person name="Devos D.P."/>
            <person name="Kaster A.-K."/>
            <person name="Ovreas L."/>
            <person name="Rohde M."/>
            <person name="Galperin M.Y."/>
            <person name="Jogler C."/>
        </authorList>
    </citation>
    <scope>NUCLEOTIDE SEQUENCE [LARGE SCALE GENOMIC DNA]</scope>
    <source>
        <strain evidence="10 11">KS4</strain>
    </source>
</reference>
<dbReference type="PROSITE" id="PS00445">
    <property type="entry name" value="FGGY_KINASES_2"/>
    <property type="match status" value="1"/>
</dbReference>
<comment type="similarity">
    <text evidence="7">Belongs to the FGGY kinase family.</text>
</comment>
<dbReference type="InterPro" id="IPR018484">
    <property type="entry name" value="FGGY_N"/>
</dbReference>
<feature type="domain" description="Carbohydrate kinase FGGY C-terminal" evidence="9">
    <location>
        <begin position="297"/>
        <end position="481"/>
    </location>
</feature>
<dbReference type="Pfam" id="PF02782">
    <property type="entry name" value="FGGY_C"/>
    <property type="match status" value="1"/>
</dbReference>
<dbReference type="KEGG" id="pcor:KS4_19250"/>
<sequence>MANKAALGLDFGTESVRAILVDLQGNEVGVATANYKHGQITESLPTTGEKLPHNFALQHPQDWIDQTAEAVKKAVSIAGINPADIVGIGVDFTSCTMLPTKADGTPLCLINDYASNIFAWPKLWKHHGAITQTERINRVAIERNEPWLSRYGNIVGLEWFFPKVLETLECDSDIYNAADVWIEAGDWFVWQLVGASSSFNKKHIPRSTCQAGYKALWNSHSGYPSTDFFKALDPRMANIVTDKMPGKLKPPGEKVGELSERMAKTLGLVPGIPVSSAIIDAHAGVPGVGAADPGILVMVMGTSSCHMLNSTNEVDIPGIAGVVEGGILPGYFGYETGQAAVGDAFAWLRSTLNTDFDKLTLLAEQAGIGSDGVLCMDWFNGCRTPLMDGSLTGAFKGLALHHNPGHIFRSLLESSAFGFNWILDCLTSRDIAINRLIATGGLPHHNPLLMQIYADVSGKSIEVHPSTQGPAVGAAMLGANAAPSSVTGFKNMQETITAMSAQQPPLTRINPIPDNHKQYQPIYKDYRAFANSLR</sequence>
<dbReference type="Pfam" id="PF00370">
    <property type="entry name" value="FGGY_N"/>
    <property type="match status" value="1"/>
</dbReference>
<dbReference type="InterPro" id="IPR000577">
    <property type="entry name" value="Carb_kinase_FGGY"/>
</dbReference>
<keyword evidence="11" id="KW-1185">Reference proteome</keyword>
<proteinExistence type="inferred from homology"/>
<dbReference type="NCBIfam" id="NF003154">
    <property type="entry name" value="PRK04123.1"/>
    <property type="match status" value="1"/>
</dbReference>
<dbReference type="AlphaFoldDB" id="A0A517YUH6"/>
<keyword evidence="6" id="KW-0119">Carbohydrate metabolism</keyword>
<accession>A0A517YUH6</accession>
<dbReference type="Proteomes" id="UP000317369">
    <property type="component" value="Chromosome"/>
</dbReference>
<evidence type="ECO:0000259" key="8">
    <source>
        <dbReference type="Pfam" id="PF00370"/>
    </source>
</evidence>
<organism evidence="10 11">
    <name type="scientific">Poriferisphaera corsica</name>
    <dbReference type="NCBI Taxonomy" id="2528020"/>
    <lineage>
        <taxon>Bacteria</taxon>
        <taxon>Pseudomonadati</taxon>
        <taxon>Planctomycetota</taxon>
        <taxon>Phycisphaerae</taxon>
        <taxon>Phycisphaerales</taxon>
        <taxon>Phycisphaeraceae</taxon>
        <taxon>Poriferisphaera</taxon>
    </lineage>
</organism>
<dbReference type="PANTHER" id="PTHR43435">
    <property type="entry name" value="RIBULOKINASE"/>
    <property type="match status" value="1"/>
</dbReference>
<dbReference type="InterPro" id="IPR018483">
    <property type="entry name" value="Carb_kinase_FGGY_CS"/>
</dbReference>
<dbReference type="EMBL" id="CP036425">
    <property type="protein sequence ID" value="QDU33866.1"/>
    <property type="molecule type" value="Genomic_DNA"/>
</dbReference>
<dbReference type="GO" id="GO:0005524">
    <property type="term" value="F:ATP binding"/>
    <property type="evidence" value="ECO:0007669"/>
    <property type="project" value="UniProtKB-KW"/>
</dbReference>
<dbReference type="PIRSF" id="PIRSF000538">
    <property type="entry name" value="GlpK"/>
    <property type="match status" value="1"/>
</dbReference>
<protein>
    <submittedName>
        <fullName evidence="10">Ribulokinase</fullName>
        <ecNumber evidence="10">2.7.1.16</ecNumber>
    </submittedName>
</protein>
<gene>
    <name evidence="10" type="primary">araB_2</name>
    <name evidence="10" type="ORF">KS4_19250</name>
</gene>
<dbReference type="SUPFAM" id="SSF53067">
    <property type="entry name" value="Actin-like ATPase domain"/>
    <property type="match status" value="2"/>
</dbReference>
<dbReference type="InterPro" id="IPR005929">
    <property type="entry name" value="Ribulokinase"/>
</dbReference>
<evidence type="ECO:0000256" key="1">
    <source>
        <dbReference type="ARBA" id="ARBA00022679"/>
    </source>
</evidence>
<feature type="domain" description="Carbohydrate kinase FGGY N-terminal" evidence="8">
    <location>
        <begin position="6"/>
        <end position="285"/>
    </location>
</feature>
<dbReference type="RefSeq" id="WP_145077259.1">
    <property type="nucleotide sequence ID" value="NZ_CP036425.1"/>
</dbReference>
<dbReference type="GO" id="GO:0005737">
    <property type="term" value="C:cytoplasm"/>
    <property type="evidence" value="ECO:0007669"/>
    <property type="project" value="TreeGrafter"/>
</dbReference>
<evidence type="ECO:0000256" key="3">
    <source>
        <dbReference type="ARBA" id="ARBA00022777"/>
    </source>
</evidence>
<dbReference type="GO" id="GO:0019569">
    <property type="term" value="P:L-arabinose catabolic process to D-xylulose 5-phosphate"/>
    <property type="evidence" value="ECO:0007669"/>
    <property type="project" value="InterPro"/>
</dbReference>
<keyword evidence="5" id="KW-0054">Arabinose catabolism</keyword>
<dbReference type="InterPro" id="IPR043129">
    <property type="entry name" value="ATPase_NBD"/>
</dbReference>
<dbReference type="GO" id="GO:0008741">
    <property type="term" value="F:ribulokinase activity"/>
    <property type="evidence" value="ECO:0007669"/>
    <property type="project" value="UniProtKB-EC"/>
</dbReference>
<evidence type="ECO:0000313" key="11">
    <source>
        <dbReference type="Proteomes" id="UP000317369"/>
    </source>
</evidence>